<proteinExistence type="predicted"/>
<organism evidence="1 2">
    <name type="scientific">Moritella viscosa</name>
    <dbReference type="NCBI Taxonomy" id="80854"/>
    <lineage>
        <taxon>Bacteria</taxon>
        <taxon>Pseudomonadati</taxon>
        <taxon>Pseudomonadota</taxon>
        <taxon>Gammaproteobacteria</taxon>
        <taxon>Alteromonadales</taxon>
        <taxon>Moritellaceae</taxon>
        <taxon>Moritella</taxon>
    </lineage>
</organism>
<sequence>MLNMQRQIFPLIDTSDFKKILNNLHKNTRRTDITLTDFKNEIVKMIGYDNFSHFSNSVLKSKQIPQYADYVNNHGFNYSNGGYLIYLLQKEIRKLLGIPLDLYTNFLDEQMVRFTKKKPFLVINGSVYFEAQFDMALKSLDNNPSSRILLCLAHDKNDALTCYSTLLIEDPFQHIVSFYDDSDIGDVRDFQLSHLQPNCASPVWVDDNPDDLQQLKRPDIALNFWAEKNKSKRLLELLDIAKNDTRFSCRIYLDEFNSNCKFKDDLSIKAHRLFILEINTPDGLLLSSPEYAAKHYFDEDITAEQLRTAGSIVQVVKNIKSKLVEVYGPVSIYIISNGVSLLESCDRELVIPLSEVLKGEFFSDEHRDGVLKSFGIKNLPNIWKQ</sequence>
<dbReference type="RefSeq" id="WP_075473546.1">
    <property type="nucleotide sequence ID" value="NZ_CAWQZC010000127.1"/>
</dbReference>
<accession>A0ABY1HCK3</accession>
<dbReference type="Proteomes" id="UP000182660">
    <property type="component" value="Unassembled WGS sequence"/>
</dbReference>
<protein>
    <submittedName>
        <fullName evidence="1">Beta-lactamase</fullName>
    </submittedName>
</protein>
<dbReference type="EMBL" id="FPLJ01000052">
    <property type="protein sequence ID" value="SGY91340.1"/>
    <property type="molecule type" value="Genomic_DNA"/>
</dbReference>
<evidence type="ECO:0000313" key="2">
    <source>
        <dbReference type="Proteomes" id="UP000182660"/>
    </source>
</evidence>
<comment type="caution">
    <text evidence="1">The sequence shown here is derived from an EMBL/GenBank/DDBJ whole genome shotgun (WGS) entry which is preliminary data.</text>
</comment>
<keyword evidence="2" id="KW-1185">Reference proteome</keyword>
<dbReference type="GeneID" id="61298027"/>
<evidence type="ECO:0000313" key="1">
    <source>
        <dbReference type="EMBL" id="SGY91340.1"/>
    </source>
</evidence>
<gene>
    <name evidence="1" type="ORF">MT2528_2135</name>
</gene>
<name>A0ABY1HCK3_9GAMM</name>
<reference evidence="1 2" key="1">
    <citation type="submission" date="2016-11" db="EMBL/GenBank/DDBJ databases">
        <authorList>
            <person name="Klemetsen T."/>
        </authorList>
    </citation>
    <scope>NUCLEOTIDE SEQUENCE [LARGE SCALE GENOMIC DNA]</scope>
    <source>
        <strain evidence="1">MT 2528</strain>
    </source>
</reference>